<protein>
    <submittedName>
        <fullName evidence="6">MerR family transcriptional regulator</fullName>
    </submittedName>
</protein>
<reference evidence="6 7" key="1">
    <citation type="submission" date="2024-02" db="EMBL/GenBank/DDBJ databases">
        <title>Marinospirillum sp. MEB 164 isolated from Lonar lake sediment.</title>
        <authorList>
            <person name="Joshi A."/>
            <person name="Thite S."/>
        </authorList>
    </citation>
    <scope>NUCLEOTIDE SEQUENCE [LARGE SCALE GENOMIC DNA]</scope>
    <source>
        <strain evidence="6 7">MEB164</strain>
    </source>
</reference>
<name>A0ABW8PYE4_9GAMM</name>
<dbReference type="RefSeq" id="WP_405338022.1">
    <property type="nucleotide sequence ID" value="NZ_JBANFI010000003.1"/>
</dbReference>
<keyword evidence="3" id="KW-0804">Transcription</keyword>
<evidence type="ECO:0000259" key="5">
    <source>
        <dbReference type="PROSITE" id="PS50937"/>
    </source>
</evidence>
<keyword evidence="1" id="KW-0805">Transcription regulation</keyword>
<evidence type="ECO:0000313" key="6">
    <source>
        <dbReference type="EMBL" id="MFK7160392.1"/>
    </source>
</evidence>
<accession>A0ABW8PYE4</accession>
<dbReference type="Proteomes" id="UP001621714">
    <property type="component" value="Unassembled WGS sequence"/>
</dbReference>
<comment type="caution">
    <text evidence="6">The sequence shown here is derived from an EMBL/GenBank/DDBJ whole genome shotgun (WGS) entry which is preliminary data.</text>
</comment>
<dbReference type="EMBL" id="JBANFI010000003">
    <property type="protein sequence ID" value="MFK7160392.1"/>
    <property type="molecule type" value="Genomic_DNA"/>
</dbReference>
<feature type="coiled-coil region" evidence="4">
    <location>
        <begin position="89"/>
        <end position="139"/>
    </location>
</feature>
<dbReference type="InterPro" id="IPR047057">
    <property type="entry name" value="MerR_fam"/>
</dbReference>
<dbReference type="SMART" id="SM00422">
    <property type="entry name" value="HTH_MERR"/>
    <property type="match status" value="1"/>
</dbReference>
<dbReference type="Pfam" id="PF13411">
    <property type="entry name" value="MerR_1"/>
    <property type="match status" value="1"/>
</dbReference>
<gene>
    <name evidence="6" type="ORF">V6U78_05000</name>
</gene>
<evidence type="ECO:0000256" key="3">
    <source>
        <dbReference type="ARBA" id="ARBA00023163"/>
    </source>
</evidence>
<evidence type="ECO:0000256" key="4">
    <source>
        <dbReference type="SAM" id="Coils"/>
    </source>
</evidence>
<feature type="domain" description="HTH merR-type" evidence="5">
    <location>
        <begin position="1"/>
        <end position="70"/>
    </location>
</feature>
<evidence type="ECO:0000313" key="7">
    <source>
        <dbReference type="Proteomes" id="UP001621714"/>
    </source>
</evidence>
<sequence>MMELEEFAQQVGCSPELIRHYEKLSLLDRPKSRLFERPLYSVKDLDRVCLIRQARFMGFDLTALKELLLLADQPDKDPYLPGQLANLHLERLEGRIELMSALAEELRILAQKKMRVEGQNSAEQIIQALRERAAFYQADWPRWEKDEMEASEEE</sequence>
<dbReference type="PANTHER" id="PTHR30204:SF94">
    <property type="entry name" value="HEAVY METAL-DEPENDENT TRANSCRIPTIONAL REGULATOR HI_0293-RELATED"/>
    <property type="match status" value="1"/>
</dbReference>
<keyword evidence="2" id="KW-0238">DNA-binding</keyword>
<dbReference type="InterPro" id="IPR000551">
    <property type="entry name" value="MerR-type_HTH_dom"/>
</dbReference>
<dbReference type="SUPFAM" id="SSF46955">
    <property type="entry name" value="Putative DNA-binding domain"/>
    <property type="match status" value="1"/>
</dbReference>
<dbReference type="PANTHER" id="PTHR30204">
    <property type="entry name" value="REDOX-CYCLING DRUG-SENSING TRANSCRIPTIONAL ACTIVATOR SOXR"/>
    <property type="match status" value="1"/>
</dbReference>
<dbReference type="PROSITE" id="PS50937">
    <property type="entry name" value="HTH_MERR_2"/>
    <property type="match status" value="1"/>
</dbReference>
<dbReference type="Gene3D" id="1.10.1660.10">
    <property type="match status" value="1"/>
</dbReference>
<keyword evidence="4" id="KW-0175">Coiled coil</keyword>
<organism evidence="6 7">
    <name type="scientific">Marinospirillum alkalitolerans</name>
    <dbReference type="NCBI Taxonomy" id="3123374"/>
    <lineage>
        <taxon>Bacteria</taxon>
        <taxon>Pseudomonadati</taxon>
        <taxon>Pseudomonadota</taxon>
        <taxon>Gammaproteobacteria</taxon>
        <taxon>Oceanospirillales</taxon>
        <taxon>Oceanospirillaceae</taxon>
        <taxon>Marinospirillum</taxon>
    </lineage>
</organism>
<keyword evidence="7" id="KW-1185">Reference proteome</keyword>
<dbReference type="InterPro" id="IPR009061">
    <property type="entry name" value="DNA-bd_dom_put_sf"/>
</dbReference>
<proteinExistence type="predicted"/>
<evidence type="ECO:0000256" key="1">
    <source>
        <dbReference type="ARBA" id="ARBA00023015"/>
    </source>
</evidence>
<evidence type="ECO:0000256" key="2">
    <source>
        <dbReference type="ARBA" id="ARBA00023125"/>
    </source>
</evidence>